<evidence type="ECO:0000256" key="3">
    <source>
        <dbReference type="ARBA" id="ARBA00022833"/>
    </source>
</evidence>
<evidence type="ECO:0000256" key="4">
    <source>
        <dbReference type="PROSITE-ProRule" id="PRU00510"/>
    </source>
</evidence>
<dbReference type="Pfam" id="PF21173">
    <property type="entry name" value="DksA-like_N"/>
    <property type="match status" value="1"/>
</dbReference>
<reference evidence="9 11" key="3">
    <citation type="submission" date="2019-10" db="EMBL/GenBank/DDBJ databases">
        <title>Pseudoalteromonas rubra S4059.</title>
        <authorList>
            <person name="Paulsen S."/>
            <person name="Wang X."/>
        </authorList>
    </citation>
    <scope>NUCLEOTIDE SEQUENCE [LARGE SCALE GENOMIC DNA]</scope>
    <source>
        <strain evidence="9 11">S4059</strain>
    </source>
</reference>
<dbReference type="OrthoDB" id="6064855at2"/>
<dbReference type="SUPFAM" id="SSF57716">
    <property type="entry name" value="Glucocorticoid receptor-like (DNA-binding domain)"/>
    <property type="match status" value="1"/>
</dbReference>
<protein>
    <submittedName>
        <fullName evidence="9">TraR/DksA family transcriptional regulator</fullName>
    </submittedName>
</protein>
<evidence type="ECO:0000313" key="8">
    <source>
        <dbReference type="EMBL" id="KNC68620.1"/>
    </source>
</evidence>
<keyword evidence="1" id="KW-0479">Metal-binding</keyword>
<proteinExistence type="predicted"/>
<dbReference type="InterPro" id="IPR048487">
    <property type="entry name" value="DksA-like_N"/>
</dbReference>
<evidence type="ECO:0000259" key="5">
    <source>
        <dbReference type="Pfam" id="PF01258"/>
    </source>
</evidence>
<dbReference type="Proteomes" id="UP000036850">
    <property type="component" value="Unassembled WGS sequence"/>
</dbReference>
<dbReference type="EMBL" id="LFZX01000378">
    <property type="protein sequence ID" value="KNC65153.1"/>
    <property type="molecule type" value="Genomic_DNA"/>
</dbReference>
<dbReference type="InterPro" id="IPR000962">
    <property type="entry name" value="Znf_DskA_TraR"/>
</dbReference>
<keyword evidence="3" id="KW-0862">Zinc</keyword>
<feature type="zinc finger region" description="dksA C4-type" evidence="4">
    <location>
        <begin position="78"/>
        <end position="102"/>
    </location>
</feature>
<dbReference type="GO" id="GO:0008270">
    <property type="term" value="F:zinc ion binding"/>
    <property type="evidence" value="ECO:0007669"/>
    <property type="project" value="UniProtKB-KW"/>
</dbReference>
<dbReference type="EMBL" id="CP045429">
    <property type="protein sequence ID" value="QPB83148.1"/>
    <property type="molecule type" value="Genomic_DNA"/>
</dbReference>
<reference evidence="7" key="2">
    <citation type="submission" date="2015-07" db="EMBL/GenBank/DDBJ databases">
        <title>MeaNS - Measles Nucleotide Surveillance Program.</title>
        <authorList>
            <person name="Tran T."/>
            <person name="Druce J."/>
        </authorList>
    </citation>
    <scope>NUCLEOTIDE SEQUENCE</scope>
    <source>
        <strain evidence="7">OCN096</strain>
    </source>
</reference>
<evidence type="ECO:0000313" key="11">
    <source>
        <dbReference type="Proteomes" id="UP000305729"/>
    </source>
</evidence>
<organism evidence="7 10">
    <name type="scientific">Pseudoalteromonas rubra</name>
    <dbReference type="NCBI Taxonomy" id="43658"/>
    <lineage>
        <taxon>Bacteria</taxon>
        <taxon>Pseudomonadati</taxon>
        <taxon>Pseudomonadota</taxon>
        <taxon>Gammaproteobacteria</taxon>
        <taxon>Alteromonadales</taxon>
        <taxon>Pseudoalteromonadaceae</taxon>
        <taxon>Pseudoalteromonas</taxon>
    </lineage>
</organism>
<evidence type="ECO:0000256" key="2">
    <source>
        <dbReference type="ARBA" id="ARBA00022771"/>
    </source>
</evidence>
<name>A0A0L0EMJ5_9GAMM</name>
<dbReference type="PROSITE" id="PS51128">
    <property type="entry name" value="ZF_DKSA_2"/>
    <property type="match status" value="1"/>
</dbReference>
<dbReference type="AlphaFoldDB" id="A0A0L0EMJ5"/>
<dbReference type="RefSeq" id="WP_049863424.1">
    <property type="nucleotide sequence ID" value="NZ_CP045429.1"/>
</dbReference>
<evidence type="ECO:0000313" key="10">
    <source>
        <dbReference type="Proteomes" id="UP000036850"/>
    </source>
</evidence>
<evidence type="ECO:0000259" key="6">
    <source>
        <dbReference type="Pfam" id="PF21173"/>
    </source>
</evidence>
<evidence type="ECO:0000256" key="1">
    <source>
        <dbReference type="ARBA" id="ARBA00022723"/>
    </source>
</evidence>
<feature type="domain" description="DnaK suppressor protein-like N-terminal" evidence="6">
    <location>
        <begin position="9"/>
        <end position="70"/>
    </location>
</feature>
<dbReference type="PANTHER" id="PTHR33823">
    <property type="entry name" value="RNA POLYMERASE-BINDING TRANSCRIPTION FACTOR DKSA-RELATED"/>
    <property type="match status" value="1"/>
</dbReference>
<dbReference type="PANTHER" id="PTHR33823:SF4">
    <property type="entry name" value="GENERAL STRESS PROTEIN 16O"/>
    <property type="match status" value="1"/>
</dbReference>
<evidence type="ECO:0000313" key="7">
    <source>
        <dbReference type="EMBL" id="KNC65153.1"/>
    </source>
</evidence>
<sequence>MTADQLNSFLKTKQNELSQRIAAIEADFRKGRSANFAEQNTERENDDVLDEIHQEAKQELVMVNQAILRIEQGAYGLCQHCEEQINPERLNALPYTTTCIKCAK</sequence>
<feature type="domain" description="Zinc finger DksA/TraR C4-type" evidence="5">
    <location>
        <begin position="73"/>
        <end position="103"/>
    </location>
</feature>
<dbReference type="Proteomes" id="UP000305729">
    <property type="component" value="Chromosome 1"/>
</dbReference>
<dbReference type="STRING" id="43658.AT705_02070"/>
<gene>
    <name evidence="8" type="ORF">AC626_03740</name>
    <name evidence="7" type="ORF">AC626_24925</name>
    <name evidence="9" type="ORF">CWC22_009170</name>
</gene>
<evidence type="ECO:0000313" key="9">
    <source>
        <dbReference type="EMBL" id="QPB83148.1"/>
    </source>
</evidence>
<accession>A0A0L0EMJ5</accession>
<dbReference type="Pfam" id="PF01258">
    <property type="entry name" value="zf-dskA_traR"/>
    <property type="match status" value="1"/>
</dbReference>
<dbReference type="EMBL" id="LFZX01000016">
    <property type="protein sequence ID" value="KNC68620.1"/>
    <property type="molecule type" value="Genomic_DNA"/>
</dbReference>
<keyword evidence="2" id="KW-0863">Zinc-finger</keyword>
<dbReference type="Gene3D" id="1.20.120.910">
    <property type="entry name" value="DksA, coiled-coil domain"/>
    <property type="match status" value="1"/>
</dbReference>
<reference evidence="10" key="1">
    <citation type="submission" date="2015-07" db="EMBL/GenBank/DDBJ databases">
        <title>Draft genome sequence of a Pseudoalteromonas rubra strain, OCN096, isolated from Kaneohe Bay, Oahu, Hawaii.</title>
        <authorList>
            <person name="Beurmann S."/>
            <person name="Ushijima B."/>
            <person name="Belcaid M."/>
            <person name="Callahan S.M."/>
            <person name="Aeby G.S."/>
        </authorList>
    </citation>
    <scope>NUCLEOTIDE SEQUENCE [LARGE SCALE GENOMIC DNA]</scope>
    <source>
        <strain evidence="10">OCN096</strain>
    </source>
</reference>
<dbReference type="PATRIC" id="fig|43658.6.peg.4218"/>